<accession>A0A8J5QII9</accession>
<dbReference type="GeneID" id="73471898"/>
<evidence type="ECO:0000256" key="7">
    <source>
        <dbReference type="ARBA" id="ARBA00022840"/>
    </source>
</evidence>
<dbReference type="PANTHER" id="PTHR10763">
    <property type="entry name" value="CELL DIVISION CONTROL PROTEIN 6-RELATED"/>
    <property type="match status" value="1"/>
</dbReference>
<dbReference type="OrthoDB" id="1926878at2759"/>
<dbReference type="GO" id="GO:0016887">
    <property type="term" value="F:ATP hydrolysis activity"/>
    <property type="evidence" value="ECO:0007669"/>
    <property type="project" value="InterPro"/>
</dbReference>
<evidence type="ECO:0000256" key="10">
    <source>
        <dbReference type="ARBA" id="ARBA00023242"/>
    </source>
</evidence>
<comment type="subunit">
    <text evidence="12 13">ORC is composed of six subunits.</text>
</comment>
<dbReference type="PANTHER" id="PTHR10763:SF23">
    <property type="entry name" value="ORIGIN RECOGNITION COMPLEX SUBUNIT 1"/>
    <property type="match status" value="1"/>
</dbReference>
<dbReference type="InterPro" id="IPR041083">
    <property type="entry name" value="AAA_lid_10"/>
</dbReference>
<dbReference type="GO" id="GO:0006270">
    <property type="term" value="P:DNA replication initiation"/>
    <property type="evidence" value="ECO:0007669"/>
    <property type="project" value="TreeGrafter"/>
</dbReference>
<dbReference type="EMBL" id="JAGSYN010000220">
    <property type="protein sequence ID" value="KAG7661403.1"/>
    <property type="molecule type" value="Genomic_DNA"/>
</dbReference>
<evidence type="ECO:0000256" key="13">
    <source>
        <dbReference type="RuleBase" id="RU365058"/>
    </source>
</evidence>
<keyword evidence="8" id="KW-0460">Magnesium</keyword>
<comment type="caution">
    <text evidence="16">The sequence shown here is derived from an EMBL/GenBank/DDBJ whole genome shotgun (WGS) entry which is preliminary data.</text>
</comment>
<dbReference type="SMR" id="A0A8J5QII9"/>
<proteinExistence type="inferred from homology"/>
<dbReference type="GO" id="GO:0033314">
    <property type="term" value="P:mitotic DNA replication checkpoint signaling"/>
    <property type="evidence" value="ECO:0007669"/>
    <property type="project" value="TreeGrafter"/>
</dbReference>
<sequence>MYFFQPRFISDYDVTTSIHKQVKEMAKKQKDLAGWQYILAAESTPGATEAQTPTRRISRRGAPSADQIILKRDSDEMEIKVGDTILVNQQGETANDVALIKEIKFGTDNFIDLIVLWFTSEIDLNNDNSKKITTEKNEIYLTPYLDEIQLSEIVFKVNVLSEAEYCDIVIDDSNSSNTFMVRRTYNDESDKVSETFDFREVMNAFKKDINGLVIYVRNKAVDPAYKQTKSNAHERLQELKKKPTKPKLVSNIPTSDNDNEDDDEDEDEDEEEQYESSQNESEPEVDSSDDENGFESAEEEFGTRRKRTKSTKSPKKPTKSRRKSRIPLSSPSSSPRKKNKDIEDIYSTVLFTPKKKPKSSNIPTLLSSPAKVPTHQKALTDPTSAAFKEIKAKLHTSQKLNALPGREDEYAMIYMNLESAVNEETGCCVYVSGVPGMGKTATIRDVIEQMTQSFLLGEIKPFDYLELNGLKLLSPNIAYEMLWEKISGDKVNPAHAALLLEEYFNREDKKRKPLVVLMDELDQIAAKKQNVMYNFFNWPTYKNSRLIVIAVANTMDLPERVLSNKISSRLGLRRIQFRGYTFDQLGEIIKHRLDLLTKHSKRKVSINPDAIGFASRKVASVSGDARRALTICRRAVEIAEKQYLEDPDRNEKNGNEDDEDQPYHVLISHISMAINEIVNSPLAQYLTSLPFASKLILVGMLRRSKMSGLAENKLGEVIDEMKNTLFKTTFDETYQILSSIDPNLNISRLLYADGVFGSSKHKASLRIDHFKQALASLAEAGIIIQQNVPSERYRTVQLNISEDEAISILKRDKEVAYMLD</sequence>
<reference evidence="16 17" key="1">
    <citation type="journal article" date="2021" name="DNA Res.">
        <title>Genome analysis of Candida subhashii reveals its hybrid nature and dual mitochondrial genome conformations.</title>
        <authorList>
            <person name="Mixao V."/>
            <person name="Hegedusova E."/>
            <person name="Saus E."/>
            <person name="Pryszcz L.P."/>
            <person name="Cillingova A."/>
            <person name="Nosek J."/>
            <person name="Gabaldon T."/>
        </authorList>
    </citation>
    <scope>NUCLEOTIDE SEQUENCE [LARGE SCALE GENOMIC DNA]</scope>
    <source>
        <strain evidence="16 17">CBS 10753</strain>
    </source>
</reference>
<evidence type="ECO:0000256" key="6">
    <source>
        <dbReference type="ARBA" id="ARBA00022741"/>
    </source>
</evidence>
<keyword evidence="5" id="KW-0479">Metal-binding</keyword>
<dbReference type="InterPro" id="IPR048867">
    <property type="entry name" value="WHD_ORC1"/>
</dbReference>
<keyword evidence="6 13" id="KW-0547">Nucleotide-binding</keyword>
<evidence type="ECO:0000256" key="2">
    <source>
        <dbReference type="ARBA" id="ARBA00008398"/>
    </source>
</evidence>
<feature type="compositionally biased region" description="Acidic residues" evidence="14">
    <location>
        <begin position="257"/>
        <end position="274"/>
    </location>
</feature>
<evidence type="ECO:0000256" key="8">
    <source>
        <dbReference type="ARBA" id="ARBA00022842"/>
    </source>
</evidence>
<comment type="similarity">
    <text evidence="2 13">Belongs to the ORC1 family.</text>
</comment>
<keyword evidence="17" id="KW-1185">Reference proteome</keyword>
<protein>
    <recommendedName>
        <fullName evidence="3 13">Origin recognition complex subunit 1</fullName>
    </recommendedName>
</protein>
<comment type="subcellular location">
    <subcellularLocation>
        <location evidence="1 13">Nucleus</location>
    </subcellularLocation>
</comment>
<dbReference type="CDD" id="cd18139">
    <property type="entry name" value="HLD_clamp_RarA"/>
    <property type="match status" value="1"/>
</dbReference>
<evidence type="ECO:0000256" key="3">
    <source>
        <dbReference type="ARBA" id="ARBA00019081"/>
    </source>
</evidence>
<dbReference type="FunFam" id="3.40.50.300:FF:000199">
    <property type="entry name" value="Origin recognition complex subunit 1"/>
    <property type="match status" value="1"/>
</dbReference>
<dbReference type="PROSITE" id="PS51038">
    <property type="entry name" value="BAH"/>
    <property type="match status" value="1"/>
</dbReference>
<dbReference type="Pfam" id="PF17872">
    <property type="entry name" value="AAA_lid_10"/>
    <property type="match status" value="1"/>
</dbReference>
<feature type="region of interest" description="Disordered" evidence="14">
    <location>
        <begin position="236"/>
        <end position="341"/>
    </location>
</feature>
<dbReference type="GO" id="GO:0005524">
    <property type="term" value="F:ATP binding"/>
    <property type="evidence" value="ECO:0007669"/>
    <property type="project" value="UniProtKB-KW"/>
</dbReference>
<feature type="compositionally biased region" description="Basic residues" evidence="14">
    <location>
        <begin position="304"/>
        <end position="325"/>
    </location>
</feature>
<dbReference type="GO" id="GO:0046872">
    <property type="term" value="F:metal ion binding"/>
    <property type="evidence" value="ECO:0007669"/>
    <property type="project" value="UniProtKB-KW"/>
</dbReference>
<evidence type="ECO:0000313" key="16">
    <source>
        <dbReference type="EMBL" id="KAG7661403.1"/>
    </source>
</evidence>
<dbReference type="CDD" id="cd00009">
    <property type="entry name" value="AAA"/>
    <property type="match status" value="1"/>
</dbReference>
<dbReference type="AlphaFoldDB" id="A0A8J5QII9"/>
<evidence type="ECO:0000256" key="11">
    <source>
        <dbReference type="ARBA" id="ARBA00053599"/>
    </source>
</evidence>
<keyword evidence="10 13" id="KW-0539">Nucleus</keyword>
<dbReference type="Pfam" id="PF00004">
    <property type="entry name" value="AAA"/>
    <property type="match status" value="1"/>
</dbReference>
<evidence type="ECO:0000256" key="14">
    <source>
        <dbReference type="SAM" id="MobiDB-lite"/>
    </source>
</evidence>
<dbReference type="FunFam" id="1.10.8.60:FF:000274">
    <property type="entry name" value="Origin recognition complex subunit 1"/>
    <property type="match status" value="1"/>
</dbReference>
<dbReference type="InterPro" id="IPR003959">
    <property type="entry name" value="ATPase_AAA_core"/>
</dbReference>
<dbReference type="InterPro" id="IPR050311">
    <property type="entry name" value="ORC1/CDC6"/>
</dbReference>
<evidence type="ECO:0000256" key="12">
    <source>
        <dbReference type="ARBA" id="ARBA00062293"/>
    </source>
</evidence>
<dbReference type="InterPro" id="IPR001025">
    <property type="entry name" value="BAH_dom"/>
</dbReference>
<evidence type="ECO:0000313" key="17">
    <source>
        <dbReference type="Proteomes" id="UP000694255"/>
    </source>
</evidence>
<dbReference type="SMART" id="SM00439">
    <property type="entry name" value="BAH"/>
    <property type="match status" value="1"/>
</dbReference>
<name>A0A8J5QII9_9ASCO</name>
<evidence type="ECO:0000256" key="9">
    <source>
        <dbReference type="ARBA" id="ARBA00023125"/>
    </source>
</evidence>
<comment type="function">
    <text evidence="13">Component of the origin recognition complex (ORC) that binds origins of replication. DNA-binding is ATP-dependent, however specific DNA sequences that define origins of replication have not been identified so far. ORC is required to assemble the pre-replication complex necessary to initiate DNA replication.</text>
</comment>
<keyword evidence="9 13" id="KW-0238">DNA-binding</keyword>
<gene>
    <name evidence="16" type="ORF">J8A68_005098</name>
</gene>
<dbReference type="Proteomes" id="UP000694255">
    <property type="component" value="Unassembled WGS sequence"/>
</dbReference>
<feature type="domain" description="BAH" evidence="15">
    <location>
        <begin position="77"/>
        <end position="196"/>
    </location>
</feature>
<dbReference type="Pfam" id="PF01426">
    <property type="entry name" value="BAH"/>
    <property type="match status" value="1"/>
</dbReference>
<dbReference type="GO" id="GO:0003682">
    <property type="term" value="F:chromatin binding"/>
    <property type="evidence" value="ECO:0007669"/>
    <property type="project" value="InterPro"/>
</dbReference>
<evidence type="ECO:0000256" key="1">
    <source>
        <dbReference type="ARBA" id="ARBA00004123"/>
    </source>
</evidence>
<comment type="function">
    <text evidence="11">Component of the origin recognition complex (ORC) that binds origins of replication. It has a role in both chromosomal replication and mating type transcriptional silencing. Binds to the ARS consensus sequence (ACS) of origins of replication in an ATP-dependent manner.</text>
</comment>
<dbReference type="Pfam" id="PF21312">
    <property type="entry name" value="WHD_ORC1"/>
    <property type="match status" value="1"/>
</dbReference>
<evidence type="ECO:0000256" key="4">
    <source>
        <dbReference type="ARBA" id="ARBA00022705"/>
    </source>
</evidence>
<keyword evidence="7 13" id="KW-0067">ATP-binding</keyword>
<dbReference type="GO" id="GO:0005664">
    <property type="term" value="C:nuclear origin of replication recognition complex"/>
    <property type="evidence" value="ECO:0007669"/>
    <property type="project" value="TreeGrafter"/>
</dbReference>
<organism evidence="16 17">
    <name type="scientific">[Candida] subhashii</name>
    <dbReference type="NCBI Taxonomy" id="561895"/>
    <lineage>
        <taxon>Eukaryota</taxon>
        <taxon>Fungi</taxon>
        <taxon>Dikarya</taxon>
        <taxon>Ascomycota</taxon>
        <taxon>Saccharomycotina</taxon>
        <taxon>Pichiomycetes</taxon>
        <taxon>Debaryomycetaceae</taxon>
        <taxon>Spathaspora</taxon>
    </lineage>
</organism>
<dbReference type="RefSeq" id="XP_049261636.1">
    <property type="nucleotide sequence ID" value="XM_049409128.1"/>
</dbReference>
<evidence type="ECO:0000256" key="5">
    <source>
        <dbReference type="ARBA" id="ARBA00022723"/>
    </source>
</evidence>
<keyword evidence="4 13" id="KW-0235">DNA replication</keyword>
<dbReference type="GO" id="GO:0003688">
    <property type="term" value="F:DNA replication origin binding"/>
    <property type="evidence" value="ECO:0007669"/>
    <property type="project" value="TreeGrafter"/>
</dbReference>
<feature type="compositionally biased region" description="Acidic residues" evidence="14">
    <location>
        <begin position="281"/>
        <end position="300"/>
    </location>
</feature>
<evidence type="ECO:0000259" key="15">
    <source>
        <dbReference type="PROSITE" id="PS51038"/>
    </source>
</evidence>